<organism evidence="2 3">
    <name type="scientific">Oedothorax gibbosus</name>
    <dbReference type="NCBI Taxonomy" id="931172"/>
    <lineage>
        <taxon>Eukaryota</taxon>
        <taxon>Metazoa</taxon>
        <taxon>Ecdysozoa</taxon>
        <taxon>Arthropoda</taxon>
        <taxon>Chelicerata</taxon>
        <taxon>Arachnida</taxon>
        <taxon>Araneae</taxon>
        <taxon>Araneomorphae</taxon>
        <taxon>Entelegynae</taxon>
        <taxon>Araneoidea</taxon>
        <taxon>Linyphiidae</taxon>
        <taxon>Erigoninae</taxon>
        <taxon>Oedothorax</taxon>
    </lineage>
</organism>
<dbReference type="InterPro" id="IPR027031">
    <property type="entry name" value="Gly-tRNA_synthase/POLG2"/>
</dbReference>
<protein>
    <recommendedName>
        <fullName evidence="1">Anticodon-binding domain-containing protein</fullName>
    </recommendedName>
</protein>
<reference evidence="2 3" key="1">
    <citation type="journal article" date="2022" name="Nat. Ecol. Evol.">
        <title>A masculinizing supergene underlies an exaggerated male reproductive morph in a spider.</title>
        <authorList>
            <person name="Hendrickx F."/>
            <person name="De Corte Z."/>
            <person name="Sonet G."/>
            <person name="Van Belleghem S.M."/>
            <person name="Kostlbacher S."/>
            <person name="Vangestel C."/>
        </authorList>
    </citation>
    <scope>NUCLEOTIDE SEQUENCE [LARGE SCALE GENOMIC DNA]</scope>
    <source>
        <strain evidence="2">W744_W776</strain>
    </source>
</reference>
<proteinExistence type="predicted"/>
<dbReference type="InterPro" id="IPR036621">
    <property type="entry name" value="Anticodon-bd_dom_sf"/>
</dbReference>
<comment type="caution">
    <text evidence="2">The sequence shown here is derived from an EMBL/GenBank/DDBJ whole genome shotgun (WGS) entry which is preliminary data.</text>
</comment>
<dbReference type="InterPro" id="IPR045864">
    <property type="entry name" value="aa-tRNA-synth_II/BPL/LPL"/>
</dbReference>
<dbReference type="GO" id="GO:0006264">
    <property type="term" value="P:mitochondrial DNA replication"/>
    <property type="evidence" value="ECO:0007669"/>
    <property type="project" value="TreeGrafter"/>
</dbReference>
<keyword evidence="3" id="KW-1185">Reference proteome</keyword>
<evidence type="ECO:0000259" key="1">
    <source>
        <dbReference type="Pfam" id="PF03129"/>
    </source>
</evidence>
<accession>A0AAV6UR32</accession>
<evidence type="ECO:0000313" key="2">
    <source>
        <dbReference type="EMBL" id="KAG8186659.1"/>
    </source>
</evidence>
<feature type="domain" description="Anticodon-binding" evidence="1">
    <location>
        <begin position="293"/>
        <end position="375"/>
    </location>
</feature>
<dbReference type="Gene3D" id="3.40.50.800">
    <property type="entry name" value="Anticodon-binding domain"/>
    <property type="match status" value="1"/>
</dbReference>
<dbReference type="PANTHER" id="PTHR10745">
    <property type="entry name" value="GLYCYL-TRNA SYNTHETASE/DNA POLYMERASE SUBUNIT GAMMA-2"/>
    <property type="match status" value="1"/>
</dbReference>
<dbReference type="Gene3D" id="3.30.930.10">
    <property type="entry name" value="Bira Bifunctional Protein, Domain 2"/>
    <property type="match status" value="1"/>
</dbReference>
<dbReference type="Pfam" id="PF03129">
    <property type="entry name" value="HGTP_anticodon"/>
    <property type="match status" value="1"/>
</dbReference>
<dbReference type="SUPFAM" id="SSF52954">
    <property type="entry name" value="Class II aaRS ABD-related"/>
    <property type="match status" value="1"/>
</dbReference>
<dbReference type="InterPro" id="IPR004154">
    <property type="entry name" value="Anticodon-bd"/>
</dbReference>
<dbReference type="GO" id="GO:0005739">
    <property type="term" value="C:mitochondrion"/>
    <property type="evidence" value="ECO:0007669"/>
    <property type="project" value="TreeGrafter"/>
</dbReference>
<dbReference type="PANTHER" id="PTHR10745:SF8">
    <property type="entry name" value="DNA POLYMERASE SUBUNIT GAMMA-2, MITOCHONDRIAL"/>
    <property type="match status" value="1"/>
</dbReference>
<sequence length="381" mass="43328">MQPKILTDSFKRLIQVCNKNNFLCIKQLDGNKSSIQYGPLGSLLKRNILNEWICSHLNATDVNVFPLEILYPREKVFNASFETSDQSSAADIFSNYHTFSSFGQRLPVGFAVYGPCVNENSEKNNNPTSVSDDDFLRGLQAWTRLSVIFLCPVKNSMNWFYHWSKQRYLWWRKYSTIPSKFSMSDVTASANGDHHLSIMLEFPWGKFHLETVTLRKNGATLNNSSVENNNVESAVLTCETELDLAVIAYLSNSFSEKWRGGETKNVLQLHFKLAPYKVCLFLEASDIESLKKLETLKSHLTKELKDSSISLFSSPVLEHSSSISTSFDRLDEMGVPYIIVLNEKSLLTGIAGLRNRDTTLQEQVHIAELTPKLVKYLKIRT</sequence>
<evidence type="ECO:0000313" key="3">
    <source>
        <dbReference type="Proteomes" id="UP000827092"/>
    </source>
</evidence>
<dbReference type="Proteomes" id="UP000827092">
    <property type="component" value="Unassembled WGS sequence"/>
</dbReference>
<dbReference type="AlphaFoldDB" id="A0AAV6UR32"/>
<gene>
    <name evidence="2" type="ORF">JTE90_014735</name>
</gene>
<name>A0AAV6UR32_9ARAC</name>
<dbReference type="EMBL" id="JAFNEN010000294">
    <property type="protein sequence ID" value="KAG8186659.1"/>
    <property type="molecule type" value="Genomic_DNA"/>
</dbReference>
<dbReference type="SUPFAM" id="SSF55681">
    <property type="entry name" value="Class II aaRS and biotin synthetases"/>
    <property type="match status" value="1"/>
</dbReference>